<evidence type="ECO:0000313" key="2">
    <source>
        <dbReference type="EMBL" id="AIS02427.1"/>
    </source>
</evidence>
<reference evidence="3" key="2">
    <citation type="journal article" date="2015" name="J. Biotechnol.">
        <title>Complete genome sequence of the actinobacterium Streptomyces glaucescens GLA.O (DSM 40922) consisting of a linear chromosome and one linear plasmid.</title>
        <authorList>
            <person name="Ortseifen V."/>
            <person name="Winkler A."/>
            <person name="Albersmeier A."/>
            <person name="Wendler S."/>
            <person name="Puhler A."/>
            <person name="Kalinowski J."/>
            <person name="Ruckert C."/>
        </authorList>
    </citation>
    <scope>NUCLEOTIDE SEQUENCE [LARGE SCALE GENOMIC DNA]</scope>
    <source>
        <strain evidence="3">DSM 40922 / GLA O</strain>
    </source>
</reference>
<dbReference type="AlphaFoldDB" id="A0A089XKF0"/>
<name>A0A089XKF0_STRGA</name>
<dbReference type="Proteomes" id="UP000029482">
    <property type="component" value="Chromosome"/>
</dbReference>
<proteinExistence type="predicted"/>
<dbReference type="RefSeq" id="WP_043497188.1">
    <property type="nucleotide sequence ID" value="NZ_CP009438.1"/>
</dbReference>
<dbReference type="HOGENOM" id="CLU_1488246_0_0_11"/>
<protein>
    <submittedName>
        <fullName evidence="2">Uncharacterized protein</fullName>
    </submittedName>
</protein>
<gene>
    <name evidence="1" type="ORF">SGLAU_00025</name>
    <name evidence="2" type="ORF">SGLAU_32475</name>
</gene>
<dbReference type="KEGG" id="sgu:SGLAU_00025"/>
<dbReference type="STRING" id="1907.SGLAU_00025"/>
<evidence type="ECO:0000313" key="1">
    <source>
        <dbReference type="EMBL" id="AIR96037.1"/>
    </source>
</evidence>
<dbReference type="EMBL" id="CP009438">
    <property type="protein sequence ID" value="AIR96037.1"/>
    <property type="molecule type" value="Genomic_DNA"/>
</dbReference>
<keyword evidence="3" id="KW-1185">Reference proteome</keyword>
<dbReference type="KEGG" id="sgu:SGLAU_32475"/>
<reference evidence="2" key="1">
    <citation type="submission" date="2014-09" db="EMBL/GenBank/DDBJ databases">
        <title>Complete genome sequence of the Actinobacterium Streptomyces glaucescens GLA.O (=DSM 40922) consisting of a linear chromosome and one linear plasmid.</title>
        <authorList>
            <person name="Ortseifen V."/>
            <person name="Albersmeier A."/>
            <person name="Winkler A."/>
            <person name="Puhler A."/>
            <person name="Kalinowski J."/>
            <person name="Ruckert C."/>
        </authorList>
    </citation>
    <scope>NUCLEOTIDE SEQUENCE [LARGE SCALE GENOMIC DNA]</scope>
    <source>
        <strain evidence="2">GLA.O</strain>
    </source>
</reference>
<organism evidence="2 3">
    <name type="scientific">Streptomyces glaucescens</name>
    <dbReference type="NCBI Taxonomy" id="1907"/>
    <lineage>
        <taxon>Bacteria</taxon>
        <taxon>Bacillati</taxon>
        <taxon>Actinomycetota</taxon>
        <taxon>Actinomycetes</taxon>
        <taxon>Kitasatosporales</taxon>
        <taxon>Streptomycetaceae</taxon>
        <taxon>Streptomyces</taxon>
    </lineage>
</organism>
<dbReference type="OrthoDB" id="4233864at2"/>
<accession>A0A089XKF0</accession>
<dbReference type="EMBL" id="CP009438">
    <property type="protein sequence ID" value="AIS02427.1"/>
    <property type="molecule type" value="Genomic_DNA"/>
</dbReference>
<sequence length="181" mass="19391">MRPGPLASLEVVTGNPRPGLRRWVFSTLLLSGAREVHAELHHDGTVLLAANVSWNAARNLATDDIPDAGIAVSQDFIGACCRDLTTTAWELARRLRIDSALQLTTTLTAVTPSSTTPPPALVPVVTGFGGFTDAPNHARHPRRIQPVTAVLTPLDEAEALAETAQELFTDVMNQFGLDPQL</sequence>
<evidence type="ECO:0000313" key="3">
    <source>
        <dbReference type="Proteomes" id="UP000029482"/>
    </source>
</evidence>